<evidence type="ECO:0000313" key="2">
    <source>
        <dbReference type="EMBL" id="PKM88702.1"/>
    </source>
</evidence>
<comment type="caution">
    <text evidence="2">The sequence shown here is derived from an EMBL/GenBank/DDBJ whole genome shotgun (WGS) entry which is preliminary data.</text>
</comment>
<sequence>MKIARAALIGAAIFAYIPLTFFVYFIVIGLIYDVDWFNISLMQLAPSFAFILAWILFPIGATYLIVGRKALKK</sequence>
<reference evidence="2 3" key="1">
    <citation type="journal article" date="2017" name="ISME J.">
        <title>Potential for microbial H2 and metal transformations associated with novel bacteria and archaea in deep terrestrial subsurface sediments.</title>
        <authorList>
            <person name="Hernsdorf A.W."/>
            <person name="Amano Y."/>
            <person name="Miyakawa K."/>
            <person name="Ise K."/>
            <person name="Suzuki Y."/>
            <person name="Anantharaman K."/>
            <person name="Probst A."/>
            <person name="Burstein D."/>
            <person name="Thomas B.C."/>
            <person name="Banfield J.F."/>
        </authorList>
    </citation>
    <scope>NUCLEOTIDE SEQUENCE [LARGE SCALE GENOMIC DNA]</scope>
    <source>
        <strain evidence="2">HGW-Falkowbacteria-2</strain>
    </source>
</reference>
<dbReference type="EMBL" id="PHAH01000012">
    <property type="protein sequence ID" value="PKM88702.1"/>
    <property type="molecule type" value="Genomic_DNA"/>
</dbReference>
<organism evidence="2 3">
    <name type="scientific">Candidatus Falkowbacteria bacterium HGW-Falkowbacteria-2</name>
    <dbReference type="NCBI Taxonomy" id="2013769"/>
    <lineage>
        <taxon>Bacteria</taxon>
        <taxon>Candidatus Falkowiibacteriota</taxon>
    </lineage>
</organism>
<name>A0A2N2E200_9BACT</name>
<accession>A0A2N2E200</accession>
<feature type="transmembrane region" description="Helical" evidence="1">
    <location>
        <begin position="44"/>
        <end position="66"/>
    </location>
</feature>
<proteinExistence type="predicted"/>
<dbReference type="AlphaFoldDB" id="A0A2N2E200"/>
<keyword evidence="1" id="KW-1133">Transmembrane helix</keyword>
<gene>
    <name evidence="2" type="ORF">CVU83_01215</name>
</gene>
<keyword evidence="1" id="KW-0472">Membrane</keyword>
<feature type="transmembrane region" description="Helical" evidence="1">
    <location>
        <begin position="7"/>
        <end position="32"/>
    </location>
</feature>
<dbReference type="Proteomes" id="UP000233325">
    <property type="component" value="Unassembled WGS sequence"/>
</dbReference>
<protein>
    <submittedName>
        <fullName evidence="2">Uncharacterized protein</fullName>
    </submittedName>
</protein>
<evidence type="ECO:0000313" key="3">
    <source>
        <dbReference type="Proteomes" id="UP000233325"/>
    </source>
</evidence>
<evidence type="ECO:0000256" key="1">
    <source>
        <dbReference type="SAM" id="Phobius"/>
    </source>
</evidence>
<keyword evidence="1" id="KW-0812">Transmembrane</keyword>